<dbReference type="eggNOG" id="ENOG502ZRRW">
    <property type="taxonomic scope" value="Bacteria"/>
</dbReference>
<dbReference type="AlphaFoldDB" id="C4F8F8"/>
<organism evidence="1 2">
    <name type="scientific">Collinsella intestinalis DSM 13280</name>
    <dbReference type="NCBI Taxonomy" id="521003"/>
    <lineage>
        <taxon>Bacteria</taxon>
        <taxon>Bacillati</taxon>
        <taxon>Actinomycetota</taxon>
        <taxon>Coriobacteriia</taxon>
        <taxon>Coriobacteriales</taxon>
        <taxon>Coriobacteriaceae</taxon>
        <taxon>Collinsella</taxon>
    </lineage>
</organism>
<dbReference type="STRING" id="521003.COLINT_02329"/>
<accession>C4F8F8</accession>
<dbReference type="Proteomes" id="UP000003295">
    <property type="component" value="Unassembled WGS sequence"/>
</dbReference>
<gene>
    <name evidence="1" type="ORF">COLINT_02329</name>
</gene>
<evidence type="ECO:0000313" key="1">
    <source>
        <dbReference type="EMBL" id="EEP44830.1"/>
    </source>
</evidence>
<dbReference type="EMBL" id="ABXH02000005">
    <property type="protein sequence ID" value="EEP44830.1"/>
    <property type="molecule type" value="Genomic_DNA"/>
</dbReference>
<dbReference type="HOGENOM" id="CLU_2116821_0_0_11"/>
<comment type="caution">
    <text evidence="1">The sequence shown here is derived from an EMBL/GenBank/DDBJ whole genome shotgun (WGS) entry which is preliminary data.</text>
</comment>
<reference evidence="1 2" key="1">
    <citation type="submission" date="2009-04" db="EMBL/GenBank/DDBJ databases">
        <authorList>
            <person name="Weinstock G."/>
            <person name="Sodergren E."/>
            <person name="Clifton S."/>
            <person name="Fulton L."/>
            <person name="Fulton B."/>
            <person name="Courtney L."/>
            <person name="Fronick C."/>
            <person name="Harrison M."/>
            <person name="Strong C."/>
            <person name="Farmer C."/>
            <person name="Delahaunty K."/>
            <person name="Markovic C."/>
            <person name="Hall O."/>
            <person name="Minx P."/>
            <person name="Tomlinson C."/>
            <person name="Mitreva M."/>
            <person name="Nelson J."/>
            <person name="Hou S."/>
            <person name="Wollam A."/>
            <person name="Pepin K.H."/>
            <person name="Johnson M."/>
            <person name="Bhonagiri V."/>
            <person name="Nash W.E."/>
            <person name="Warren W."/>
            <person name="Chinwalla A."/>
            <person name="Mardis E.R."/>
            <person name="Wilson R.K."/>
        </authorList>
    </citation>
    <scope>NUCLEOTIDE SEQUENCE [LARGE SCALE GENOMIC DNA]</scope>
    <source>
        <strain evidence="1 2">DSM 13280</strain>
    </source>
</reference>
<sequence length="114" mass="13257">MRDPNEVLHGPFDIETHKDTFVHYLEVCIESDGTVHYAVPSHQRWLLERFMDREGIEADLEAWERIPPYGVTDWLCREIGCIAVWEDRFSGVPNAKQRAALRRLRLAGLYKGSC</sequence>
<proteinExistence type="predicted"/>
<name>C4F8F8_9ACTN</name>
<evidence type="ECO:0000313" key="2">
    <source>
        <dbReference type="Proteomes" id="UP000003295"/>
    </source>
</evidence>
<dbReference type="RefSeq" id="WP_006722573.1">
    <property type="nucleotide sequence ID" value="NZ_GG692710.1"/>
</dbReference>
<protein>
    <submittedName>
        <fullName evidence="1">Uncharacterized protein</fullName>
    </submittedName>
</protein>